<evidence type="ECO:0008006" key="4">
    <source>
        <dbReference type="Google" id="ProtNLM"/>
    </source>
</evidence>
<evidence type="ECO:0000313" key="3">
    <source>
        <dbReference type="Proteomes" id="UP000179010"/>
    </source>
</evidence>
<feature type="transmembrane region" description="Helical" evidence="1">
    <location>
        <begin position="21"/>
        <end position="38"/>
    </location>
</feature>
<evidence type="ECO:0000256" key="1">
    <source>
        <dbReference type="SAM" id="Phobius"/>
    </source>
</evidence>
<proteinExistence type="predicted"/>
<keyword evidence="1" id="KW-0472">Membrane</keyword>
<feature type="transmembrane region" description="Helical" evidence="1">
    <location>
        <begin position="310"/>
        <end position="334"/>
    </location>
</feature>
<gene>
    <name evidence="2" type="ORF">A2994_03005</name>
</gene>
<dbReference type="AlphaFoldDB" id="A0A1F4PPW5"/>
<feature type="transmembrane region" description="Helical" evidence="1">
    <location>
        <begin position="177"/>
        <end position="198"/>
    </location>
</feature>
<dbReference type="STRING" id="1798539.A2994_03005"/>
<keyword evidence="1" id="KW-1133">Transmembrane helix</keyword>
<sequence length="504" mass="58344">MVRIGQIGQRIKKWWKITDPVNWLLLVVAVGFCAYPLTDPDFGWQLRSGLDLLKTHQLPQFDPYSHTLPNWHWVNLEWLSEGTIAFIYQHLGAASLIFAFALMAVAMLIIAASWSTGVSLKAKLAVAVLAVLANVGRWGVRLQLITQLGLAIVLWLFSRYRIGAIKHLWWYIPLFWLWANLHGGFFSGLAVLGLLWVVEGIKWLNRPRHRHTVSSRITEPTLQLPQLRHLMVVGLLSGAATLINPYGWRIYEDIYRLFSTSFVLKAIAEWKPFSISESGNYFLWLYFCLLIIAMIFTYRKVEPTRWVVTIFFFIMMITANRNLALFLLISSGFFAEAINGPMKWLTYRLIRLRWLAVAITVGGFYWVTPSILRFTETADDIKTISQIGRYPLSAIEWAKAHPDQIGDRLFNMYGQGGFLLWQLPEKKIFIDGRMSYWQIDNRWVFRDSIAINGAYPGAVQMMEEKYQVDWVLVDPRIKLALELSQRPDWQLVYQDSLAVIYTKK</sequence>
<protein>
    <recommendedName>
        <fullName evidence="4">Glycosyltransferase RgtA/B/C/D-like domain-containing protein</fullName>
    </recommendedName>
</protein>
<dbReference type="Proteomes" id="UP000179010">
    <property type="component" value="Unassembled WGS sequence"/>
</dbReference>
<reference evidence="2 3" key="1">
    <citation type="journal article" date="2016" name="Nat. Commun.">
        <title>Thousands of microbial genomes shed light on interconnected biogeochemical processes in an aquifer system.</title>
        <authorList>
            <person name="Anantharaman K."/>
            <person name="Brown C.T."/>
            <person name="Hug L.A."/>
            <person name="Sharon I."/>
            <person name="Castelle C.J."/>
            <person name="Probst A.J."/>
            <person name="Thomas B.C."/>
            <person name="Singh A."/>
            <person name="Wilkins M.J."/>
            <person name="Karaoz U."/>
            <person name="Brodie E.L."/>
            <person name="Williams K.H."/>
            <person name="Hubbard S.S."/>
            <person name="Banfield J.F."/>
        </authorList>
    </citation>
    <scope>NUCLEOTIDE SEQUENCE [LARGE SCALE GENOMIC DNA]</scope>
</reference>
<feature type="transmembrane region" description="Helical" evidence="1">
    <location>
        <begin position="87"/>
        <end position="112"/>
    </location>
</feature>
<feature type="transmembrane region" description="Helical" evidence="1">
    <location>
        <begin position="124"/>
        <end position="157"/>
    </location>
</feature>
<comment type="caution">
    <text evidence="2">The sequence shown here is derived from an EMBL/GenBank/DDBJ whole genome shotgun (WGS) entry which is preliminary data.</text>
</comment>
<feature type="transmembrane region" description="Helical" evidence="1">
    <location>
        <begin position="354"/>
        <end position="372"/>
    </location>
</feature>
<evidence type="ECO:0000313" key="2">
    <source>
        <dbReference type="EMBL" id="OGB85698.1"/>
    </source>
</evidence>
<dbReference type="EMBL" id="METE01000001">
    <property type="protein sequence ID" value="OGB85698.1"/>
    <property type="molecule type" value="Genomic_DNA"/>
</dbReference>
<name>A0A1F4PPW5_UNCK3</name>
<organism evidence="2 3">
    <name type="scientific">candidate division Kazan bacterium RIFCSPLOWO2_01_FULL_48_13</name>
    <dbReference type="NCBI Taxonomy" id="1798539"/>
    <lineage>
        <taxon>Bacteria</taxon>
        <taxon>Bacteria division Kazan-3B-28</taxon>
    </lineage>
</organism>
<accession>A0A1F4PPW5</accession>
<keyword evidence="1" id="KW-0812">Transmembrane</keyword>
<feature type="transmembrane region" description="Helical" evidence="1">
    <location>
        <begin position="281"/>
        <end position="298"/>
    </location>
</feature>